<keyword evidence="4" id="KW-0540">Nuclease</keyword>
<protein>
    <submittedName>
        <fullName evidence="14">CCHC-type domain-containing protein</fullName>
    </submittedName>
</protein>
<dbReference type="Proteomes" id="UP000038045">
    <property type="component" value="Unplaced"/>
</dbReference>
<dbReference type="PANTHER" id="PTHR37984">
    <property type="entry name" value="PROTEIN CBG26694"/>
    <property type="match status" value="1"/>
</dbReference>
<evidence type="ECO:0000259" key="11">
    <source>
        <dbReference type="PROSITE" id="PS50158"/>
    </source>
</evidence>
<keyword evidence="10" id="KW-0472">Membrane</keyword>
<sequence length="1164" mass="133303">MSDLFGKERVNNIIDILRILNAKREIPVPEDILKVIAEDNVSKHNWSDKRRINFLKTELDKAAELYFEERTSSEESSFSEESETGATTKPNFGLSIVSSALNFFASGVNKDTSSGVRSSKEEKLVTNIDTTKLTSENLSSDNSVDSEEILNSLAAEITAEELIIDSSKPVNRESVEIVMAAPGMTSRSFMAMPKYNEQNGSIKYFLNDLESLLELDGFRTDREKLIALRYVLPNEIKDFVDDNAEEEATYLEVKNLLIENYDGSTQRESAEDKARVFKLKFNENELEKSILSYAKLIKESLDSKDKVIILKEQLKGLKEKLDENLEMTLYYRNNKKFYKSIVEAAADLQGALNDMLRHNRSNSKMKGGNRRNEKDNKKIDVICNGCYNVGHKVAECRAKDVQCRKCSKKGHYANKCPNGKLIRENGHVSTNMRMNMENPWDRFRNCMMRRDLEKESVDNIEVIDENLGNNEIKEVDNGSEIQSIDNGKISKRVTNGSCDIYVKVEFEDGLTVPGLLDTGCQKSAIPLSCALRLGYKKNRCKAEDIYVANGSTMSSYGTFITNLLFDKISIRSECCVIEDKCFEKFDHYLFVGNDILKATSSVIDYGKNTIKMCNRFITMEVREYNTRKTQFLVAKTLKQNEDKNEINKIMHEYADRMSIHRYDIGECTLKCPELVVLTEDPPKFKRYPVPEGKRALVKDTIEVWAENNICVKDSNVRWLMNLVLVPKRDNQDRICLDSRPLNKVLGGDLYSTPTLADIRCKLVNGKYFTTFDMTQSFMQITLDENSSKKLGFRSPDGSTYRFTRMPFGLKIATSVFQRIIDTVLRGLDFALSYVDDILIVTKTNIEDHYMHIRMVLDRLREFNLKINSKKSQWCGNSVTYLGFVFSAEGQRPSESNTSAIINYPVPQSVKSLRRYLGKIGYFRNNIENLASLQKPLTDLLRNKSKNSVFFWTRDAETSFLMTKDALVKATTISYPNFALPFKLFTDASADTFAATLCQELKPGYDTPLGFFSKRNPERKLMIPATYLEIRCVAESLDYFRQYVYGHKTHVYTDHMSIIKICESNTDRNLYRYVERILEYDVDIHYIPGNKNVVADALSRANLLRMKVKNDSKLVMKGQVEEKNEIINTIASKDCSKYFCISVLTSLNIYVLIFLIVMIIDYVIL</sequence>
<dbReference type="GO" id="GO:0008270">
    <property type="term" value="F:zinc ion binding"/>
    <property type="evidence" value="ECO:0007669"/>
    <property type="project" value="UniProtKB-KW"/>
</dbReference>
<reference evidence="14" key="1">
    <citation type="submission" date="2017-02" db="UniProtKB">
        <authorList>
            <consortium name="WormBaseParasite"/>
        </authorList>
    </citation>
    <scope>IDENTIFICATION</scope>
</reference>
<dbReference type="STRING" id="131310.A0A0N5A5W6"/>
<evidence type="ECO:0000256" key="4">
    <source>
        <dbReference type="ARBA" id="ARBA00022722"/>
    </source>
</evidence>
<evidence type="ECO:0000256" key="8">
    <source>
        <dbReference type="ARBA" id="ARBA00023268"/>
    </source>
</evidence>
<keyword evidence="6" id="KW-0255">Endonuclease</keyword>
<dbReference type="GO" id="GO:0003677">
    <property type="term" value="F:DNA binding"/>
    <property type="evidence" value="ECO:0007669"/>
    <property type="project" value="UniProtKB-KW"/>
</dbReference>
<dbReference type="GO" id="GO:0006508">
    <property type="term" value="P:proteolysis"/>
    <property type="evidence" value="ECO:0007669"/>
    <property type="project" value="UniProtKB-KW"/>
</dbReference>
<evidence type="ECO:0000256" key="1">
    <source>
        <dbReference type="ARBA" id="ARBA00022670"/>
    </source>
</evidence>
<evidence type="ECO:0000256" key="5">
    <source>
        <dbReference type="ARBA" id="ARBA00022750"/>
    </source>
</evidence>
<feature type="domain" description="CCHC-type" evidence="11">
    <location>
        <begin position="403"/>
        <end position="418"/>
    </location>
</feature>
<evidence type="ECO:0000256" key="6">
    <source>
        <dbReference type="ARBA" id="ARBA00022759"/>
    </source>
</evidence>
<feature type="transmembrane region" description="Helical" evidence="10">
    <location>
        <begin position="1140"/>
        <end position="1163"/>
    </location>
</feature>
<dbReference type="PROSITE" id="PS50878">
    <property type="entry name" value="RT_POL"/>
    <property type="match status" value="1"/>
</dbReference>
<dbReference type="AlphaFoldDB" id="A0A0N5A5W6"/>
<dbReference type="WBParaSite" id="PTRK_0001715700.1">
    <property type="protein sequence ID" value="PTRK_0001715700.1"/>
    <property type="gene ID" value="PTRK_0001715700"/>
</dbReference>
<keyword evidence="2" id="KW-0808">Transferase</keyword>
<keyword evidence="8" id="KW-0511">Multifunctional enzyme</keyword>
<dbReference type="GO" id="GO:0016779">
    <property type="term" value="F:nucleotidyltransferase activity"/>
    <property type="evidence" value="ECO:0007669"/>
    <property type="project" value="UniProtKB-KW"/>
</dbReference>
<dbReference type="CDD" id="cd09274">
    <property type="entry name" value="RNase_HI_RT_Ty3"/>
    <property type="match status" value="1"/>
</dbReference>
<keyword evidence="5" id="KW-0064">Aspartyl protease</keyword>
<evidence type="ECO:0000256" key="3">
    <source>
        <dbReference type="ARBA" id="ARBA00022695"/>
    </source>
</evidence>
<keyword evidence="3" id="KW-0548">Nucleotidyltransferase</keyword>
<feature type="domain" description="Reverse transcriptase" evidence="12">
    <location>
        <begin position="706"/>
        <end position="885"/>
    </location>
</feature>
<dbReference type="InterPro" id="IPR043128">
    <property type="entry name" value="Rev_trsase/Diguanyl_cyclase"/>
</dbReference>
<dbReference type="Gene3D" id="3.10.10.10">
    <property type="entry name" value="HIV Type 1 Reverse Transcriptase, subunit A, domain 1"/>
    <property type="match status" value="1"/>
</dbReference>
<keyword evidence="10" id="KW-0812">Transmembrane</keyword>
<evidence type="ECO:0000256" key="10">
    <source>
        <dbReference type="SAM" id="Phobius"/>
    </source>
</evidence>
<proteinExistence type="predicted"/>
<dbReference type="PANTHER" id="PTHR37984:SF5">
    <property type="entry name" value="PROTEIN NYNRIN-LIKE"/>
    <property type="match status" value="1"/>
</dbReference>
<evidence type="ECO:0000256" key="9">
    <source>
        <dbReference type="PROSITE-ProRule" id="PRU00047"/>
    </source>
</evidence>
<dbReference type="GO" id="GO:0004519">
    <property type="term" value="F:endonuclease activity"/>
    <property type="evidence" value="ECO:0007669"/>
    <property type="project" value="UniProtKB-KW"/>
</dbReference>
<dbReference type="InterPro" id="IPR050951">
    <property type="entry name" value="Retrovirus_Pol_polyprotein"/>
</dbReference>
<dbReference type="SMART" id="SM00343">
    <property type="entry name" value="ZnF_C2HC"/>
    <property type="match status" value="2"/>
</dbReference>
<dbReference type="Pfam" id="PF00078">
    <property type="entry name" value="RVT_1"/>
    <property type="match status" value="1"/>
</dbReference>
<evidence type="ECO:0000256" key="7">
    <source>
        <dbReference type="ARBA" id="ARBA00023125"/>
    </source>
</evidence>
<keyword evidence="9" id="KW-0862">Zinc</keyword>
<dbReference type="InterPro" id="IPR021109">
    <property type="entry name" value="Peptidase_aspartic_dom_sf"/>
</dbReference>
<dbReference type="Gene3D" id="4.10.60.10">
    <property type="entry name" value="Zinc finger, CCHC-type"/>
    <property type="match status" value="1"/>
</dbReference>
<dbReference type="InterPro" id="IPR001878">
    <property type="entry name" value="Znf_CCHC"/>
</dbReference>
<dbReference type="PROSITE" id="PS50158">
    <property type="entry name" value="ZF_CCHC"/>
    <property type="match status" value="1"/>
</dbReference>
<keyword evidence="10" id="KW-1133">Transmembrane helix</keyword>
<keyword evidence="9" id="KW-0863">Zinc-finger</keyword>
<evidence type="ECO:0000313" key="14">
    <source>
        <dbReference type="WBParaSite" id="PTRK_0001715700.1"/>
    </source>
</evidence>
<keyword evidence="4" id="KW-0378">Hydrolase</keyword>
<evidence type="ECO:0000259" key="12">
    <source>
        <dbReference type="PROSITE" id="PS50878"/>
    </source>
</evidence>
<dbReference type="Gene3D" id="3.30.70.270">
    <property type="match status" value="2"/>
</dbReference>
<dbReference type="InterPro" id="IPR041577">
    <property type="entry name" value="RT_RNaseH_2"/>
</dbReference>
<keyword evidence="13" id="KW-1185">Reference proteome</keyword>
<keyword evidence="7" id="KW-0238">DNA-binding</keyword>
<dbReference type="SUPFAM" id="SSF57756">
    <property type="entry name" value="Retrovirus zinc finger-like domains"/>
    <property type="match status" value="1"/>
</dbReference>
<evidence type="ECO:0000313" key="13">
    <source>
        <dbReference type="Proteomes" id="UP000038045"/>
    </source>
</evidence>
<evidence type="ECO:0000256" key="2">
    <source>
        <dbReference type="ARBA" id="ARBA00022679"/>
    </source>
</evidence>
<name>A0A0N5A5W6_PARTI</name>
<dbReference type="GO" id="GO:0019899">
    <property type="term" value="F:enzyme binding"/>
    <property type="evidence" value="ECO:0007669"/>
    <property type="project" value="UniProtKB-ARBA"/>
</dbReference>
<dbReference type="CDD" id="cd01647">
    <property type="entry name" value="RT_LTR"/>
    <property type="match status" value="1"/>
</dbReference>
<dbReference type="GO" id="GO:0004190">
    <property type="term" value="F:aspartic-type endopeptidase activity"/>
    <property type="evidence" value="ECO:0007669"/>
    <property type="project" value="UniProtKB-KW"/>
</dbReference>
<dbReference type="InterPro" id="IPR036875">
    <property type="entry name" value="Znf_CCHC_sf"/>
</dbReference>
<dbReference type="SUPFAM" id="SSF56672">
    <property type="entry name" value="DNA/RNA polymerases"/>
    <property type="match status" value="1"/>
</dbReference>
<dbReference type="Pfam" id="PF17919">
    <property type="entry name" value="RT_RNaseH_2"/>
    <property type="match status" value="1"/>
</dbReference>
<dbReference type="InterPro" id="IPR000477">
    <property type="entry name" value="RT_dom"/>
</dbReference>
<keyword evidence="9" id="KW-0479">Metal-binding</keyword>
<dbReference type="InterPro" id="IPR043502">
    <property type="entry name" value="DNA/RNA_pol_sf"/>
</dbReference>
<dbReference type="Gene3D" id="2.40.70.10">
    <property type="entry name" value="Acid Proteases"/>
    <property type="match status" value="1"/>
</dbReference>
<accession>A0A0N5A5W6</accession>
<keyword evidence="1" id="KW-0645">Protease</keyword>
<organism evidence="13 14">
    <name type="scientific">Parastrongyloides trichosuri</name>
    <name type="common">Possum-specific nematode worm</name>
    <dbReference type="NCBI Taxonomy" id="131310"/>
    <lineage>
        <taxon>Eukaryota</taxon>
        <taxon>Metazoa</taxon>
        <taxon>Ecdysozoa</taxon>
        <taxon>Nematoda</taxon>
        <taxon>Chromadorea</taxon>
        <taxon>Rhabditida</taxon>
        <taxon>Tylenchina</taxon>
        <taxon>Panagrolaimomorpha</taxon>
        <taxon>Strongyloidoidea</taxon>
        <taxon>Strongyloididae</taxon>
        <taxon>Parastrongyloides</taxon>
    </lineage>
</organism>